<gene>
    <name evidence="4" type="ORF">QO006_003309</name>
</gene>
<dbReference type="EMBL" id="JAURUR010000016">
    <property type="protein sequence ID" value="MDP9765851.1"/>
    <property type="molecule type" value="Genomic_DNA"/>
</dbReference>
<sequence>MTPFTLRPVTPADLPAFHAVMMAAGMDPRSSWTRTTLQDLERSLFGPGSGGVVAVQGGEVVGVVGFRPDGAATLTLNKLATLPRVRGHGVGRALVAAVEETARQGGYGRVLLAISQFNLDVLPFYAALGYRRTDEPYAHASPHSPPPVVLVRALRGVG</sequence>
<reference evidence="4 5" key="1">
    <citation type="submission" date="2023-07" db="EMBL/GenBank/DDBJ databases">
        <title>Genomic Encyclopedia of Type Strains, Phase IV (KMG-IV): sequencing the most valuable type-strain genomes for metagenomic binning, comparative biology and taxonomic classification.</title>
        <authorList>
            <person name="Goeker M."/>
        </authorList>
    </citation>
    <scope>NUCLEOTIDE SEQUENCE [LARGE SCALE GENOMIC DNA]</scope>
    <source>
        <strain evidence="4 5">NIO-1023</strain>
    </source>
</reference>
<accession>A0ABT9MHB1</accession>
<dbReference type="CDD" id="cd04301">
    <property type="entry name" value="NAT_SF"/>
    <property type="match status" value="1"/>
</dbReference>
<evidence type="ECO:0000256" key="1">
    <source>
        <dbReference type="ARBA" id="ARBA00022679"/>
    </source>
</evidence>
<keyword evidence="5" id="KW-1185">Reference proteome</keyword>
<dbReference type="SUPFAM" id="SSF55729">
    <property type="entry name" value="Acyl-CoA N-acyltransferases (Nat)"/>
    <property type="match status" value="1"/>
</dbReference>
<organism evidence="4 5">
    <name type="scientific">Deinococcus enclensis</name>
    <dbReference type="NCBI Taxonomy" id="1049582"/>
    <lineage>
        <taxon>Bacteria</taxon>
        <taxon>Thermotogati</taxon>
        <taxon>Deinococcota</taxon>
        <taxon>Deinococci</taxon>
        <taxon>Deinococcales</taxon>
        <taxon>Deinococcaceae</taxon>
        <taxon>Deinococcus</taxon>
    </lineage>
</organism>
<evidence type="ECO:0000256" key="2">
    <source>
        <dbReference type="ARBA" id="ARBA00023315"/>
    </source>
</evidence>
<feature type="domain" description="N-acetyltransferase" evidence="3">
    <location>
        <begin position="4"/>
        <end position="155"/>
    </location>
</feature>
<proteinExistence type="predicted"/>
<dbReference type="PANTHER" id="PTHR43877">
    <property type="entry name" value="AMINOALKYLPHOSPHONATE N-ACETYLTRANSFERASE-RELATED-RELATED"/>
    <property type="match status" value="1"/>
</dbReference>
<protein>
    <submittedName>
        <fullName evidence="4">GNAT superfamily N-acetyltransferase</fullName>
    </submittedName>
</protein>
<dbReference type="PANTHER" id="PTHR43877:SF2">
    <property type="entry name" value="AMINOALKYLPHOSPHONATE N-ACETYLTRANSFERASE-RELATED"/>
    <property type="match status" value="1"/>
</dbReference>
<keyword evidence="2" id="KW-0012">Acyltransferase</keyword>
<dbReference type="InterPro" id="IPR016181">
    <property type="entry name" value="Acyl_CoA_acyltransferase"/>
</dbReference>
<dbReference type="InterPro" id="IPR000182">
    <property type="entry name" value="GNAT_dom"/>
</dbReference>
<dbReference type="Proteomes" id="UP001232163">
    <property type="component" value="Unassembled WGS sequence"/>
</dbReference>
<evidence type="ECO:0000259" key="3">
    <source>
        <dbReference type="PROSITE" id="PS51186"/>
    </source>
</evidence>
<evidence type="ECO:0000313" key="4">
    <source>
        <dbReference type="EMBL" id="MDP9765851.1"/>
    </source>
</evidence>
<dbReference type="Gene3D" id="3.40.630.30">
    <property type="match status" value="1"/>
</dbReference>
<name>A0ABT9MHB1_9DEIO</name>
<dbReference type="PROSITE" id="PS51186">
    <property type="entry name" value="GNAT"/>
    <property type="match status" value="1"/>
</dbReference>
<evidence type="ECO:0000313" key="5">
    <source>
        <dbReference type="Proteomes" id="UP001232163"/>
    </source>
</evidence>
<dbReference type="Pfam" id="PF00583">
    <property type="entry name" value="Acetyltransf_1"/>
    <property type="match status" value="1"/>
</dbReference>
<dbReference type="RefSeq" id="WP_307468377.1">
    <property type="nucleotide sequence ID" value="NZ_JAURUR010000016.1"/>
</dbReference>
<dbReference type="InterPro" id="IPR050832">
    <property type="entry name" value="Bact_Acetyltransf"/>
</dbReference>
<comment type="caution">
    <text evidence="4">The sequence shown here is derived from an EMBL/GenBank/DDBJ whole genome shotgun (WGS) entry which is preliminary data.</text>
</comment>
<keyword evidence="1" id="KW-0808">Transferase</keyword>